<feature type="domain" description="GH84" evidence="1">
    <location>
        <begin position="16"/>
        <end position="207"/>
    </location>
</feature>
<dbReference type="EMBL" id="REGW02000001">
    <property type="protein sequence ID" value="KAE8300892.1"/>
    <property type="molecule type" value="Genomic_DNA"/>
</dbReference>
<dbReference type="InterPro" id="IPR017853">
    <property type="entry name" value="GH"/>
</dbReference>
<dbReference type="AlphaFoldDB" id="A0A6G0JBQ9"/>
<evidence type="ECO:0000313" key="2">
    <source>
        <dbReference type="EMBL" id="KAE8300892.1"/>
    </source>
</evidence>
<comment type="caution">
    <text evidence="2">The sequence shown here is derived from an EMBL/GenBank/DDBJ whole genome shotgun (WGS) entry which is preliminary data.</text>
</comment>
<dbReference type="GO" id="GO:0009100">
    <property type="term" value="P:glycoprotein metabolic process"/>
    <property type="evidence" value="ECO:0007669"/>
    <property type="project" value="TreeGrafter"/>
</dbReference>
<dbReference type="GO" id="GO:0016231">
    <property type="term" value="F:beta-N-acetylglucosaminidase activity"/>
    <property type="evidence" value="ECO:0007669"/>
    <property type="project" value="TreeGrafter"/>
</dbReference>
<proteinExistence type="predicted"/>
<dbReference type="InterPro" id="IPR011496">
    <property type="entry name" value="O-GlcNAcase_cat"/>
</dbReference>
<evidence type="ECO:0000313" key="3">
    <source>
        <dbReference type="Proteomes" id="UP000424527"/>
    </source>
</evidence>
<dbReference type="PANTHER" id="PTHR13170">
    <property type="entry name" value="O-GLCNACASE"/>
    <property type="match status" value="1"/>
</dbReference>
<dbReference type="SUPFAM" id="SSF51445">
    <property type="entry name" value="(Trans)glycosidases"/>
    <property type="match status" value="1"/>
</dbReference>
<accession>A0A6G0JBQ9</accession>
<organism evidence="2 3">
    <name type="scientific">Larimichthys crocea</name>
    <name type="common">Large yellow croaker</name>
    <name type="synonym">Pseudosciaena crocea</name>
    <dbReference type="NCBI Taxonomy" id="215358"/>
    <lineage>
        <taxon>Eukaryota</taxon>
        <taxon>Metazoa</taxon>
        <taxon>Chordata</taxon>
        <taxon>Craniata</taxon>
        <taxon>Vertebrata</taxon>
        <taxon>Euteleostomi</taxon>
        <taxon>Actinopterygii</taxon>
        <taxon>Neopterygii</taxon>
        <taxon>Teleostei</taxon>
        <taxon>Neoteleostei</taxon>
        <taxon>Acanthomorphata</taxon>
        <taxon>Eupercaria</taxon>
        <taxon>Sciaenidae</taxon>
        <taxon>Larimichthys</taxon>
    </lineage>
</organism>
<keyword evidence="3" id="KW-1185">Reference proteome</keyword>
<gene>
    <name evidence="2" type="ORF">D5F01_LYC01041</name>
</gene>
<dbReference type="Pfam" id="PF07555">
    <property type="entry name" value="NAGidase"/>
    <property type="match status" value="1"/>
</dbReference>
<name>A0A6G0JBQ9_LARCR</name>
<dbReference type="PANTHER" id="PTHR13170:SF19">
    <property type="entry name" value="O-GLCNACASE-LIKE"/>
    <property type="match status" value="1"/>
</dbReference>
<reference evidence="2 3" key="1">
    <citation type="submission" date="2019-07" db="EMBL/GenBank/DDBJ databases">
        <title>Chromosome genome assembly for large yellow croaker.</title>
        <authorList>
            <person name="Xiao S."/>
        </authorList>
    </citation>
    <scope>NUCLEOTIDE SEQUENCE [LARGE SCALE GENOMIC DNA]</scope>
    <source>
        <strain evidence="2">JMULYC20181020</strain>
        <tissue evidence="2">Muscle</tissue>
    </source>
</reference>
<dbReference type="Proteomes" id="UP000424527">
    <property type="component" value="Unassembled WGS sequence"/>
</dbReference>
<sequence length="207" mass="23764">MSTPGSAKGRPQTRRFISGVVEGFYGRPWTMDQRTELFKREQKWGLNTYLYAPKDDYKHRMYWRDLYSAEEAEQLIALISAAKQHDVEFIYAISPGLDITFSNPKEAAALKRKLDQVKEFGCRSFSLLFDDIETEMCPADKQAFTSFAHAQVAITNAVYQHLGEPETFLFCPTDYCAVMCTPTVSQSYYLHTVGEQLLPGIDILWTW</sequence>
<dbReference type="PROSITE" id="PS52009">
    <property type="entry name" value="GH84"/>
    <property type="match status" value="1"/>
</dbReference>
<dbReference type="InterPro" id="IPR051822">
    <property type="entry name" value="Glycosyl_Hydrolase_84"/>
</dbReference>
<protein>
    <submittedName>
        <fullName evidence="2">Protein O-GlcNAcase</fullName>
    </submittedName>
</protein>
<evidence type="ECO:0000259" key="1">
    <source>
        <dbReference type="PROSITE" id="PS52009"/>
    </source>
</evidence>
<dbReference type="Gene3D" id="3.20.20.80">
    <property type="entry name" value="Glycosidases"/>
    <property type="match status" value="1"/>
</dbReference>